<evidence type="ECO:0000256" key="13">
    <source>
        <dbReference type="ARBA" id="ARBA00023136"/>
    </source>
</evidence>
<evidence type="ECO:0000256" key="15">
    <source>
        <dbReference type="ARBA" id="ARBA00045102"/>
    </source>
</evidence>
<evidence type="ECO:0000256" key="17">
    <source>
        <dbReference type="SAM" id="Phobius"/>
    </source>
</evidence>
<evidence type="ECO:0000256" key="16">
    <source>
        <dbReference type="PROSITE-ProRule" id="PRU00339"/>
    </source>
</evidence>
<dbReference type="InterPro" id="IPR019734">
    <property type="entry name" value="TPR_rpt"/>
</dbReference>
<keyword evidence="8 17" id="KW-0812">Transmembrane</keyword>
<dbReference type="InterPro" id="IPR013618">
    <property type="entry name" value="TMTC_DUF1736"/>
</dbReference>
<feature type="transmembrane region" description="Helical" evidence="17">
    <location>
        <begin position="401"/>
        <end position="421"/>
    </location>
</feature>
<evidence type="ECO:0000256" key="11">
    <source>
        <dbReference type="ARBA" id="ARBA00022824"/>
    </source>
</evidence>
<feature type="repeat" description="TPR" evidence="16">
    <location>
        <begin position="582"/>
        <end position="615"/>
    </location>
</feature>
<comment type="subcellular location">
    <subcellularLocation>
        <location evidence="3">Endoplasmic reticulum</location>
    </subcellularLocation>
    <subcellularLocation>
        <location evidence="2">Membrane</location>
        <topology evidence="2">Multi-pass membrane protein</topology>
    </subcellularLocation>
</comment>
<feature type="repeat" description="TPR" evidence="16">
    <location>
        <begin position="619"/>
        <end position="652"/>
    </location>
</feature>
<evidence type="ECO:0000256" key="8">
    <source>
        <dbReference type="ARBA" id="ARBA00022692"/>
    </source>
</evidence>
<evidence type="ECO:0000256" key="5">
    <source>
        <dbReference type="ARBA" id="ARBA00007882"/>
    </source>
</evidence>
<dbReference type="SMART" id="SM00028">
    <property type="entry name" value="TPR"/>
    <property type="match status" value="9"/>
</dbReference>
<feature type="transmembrane region" description="Helical" evidence="17">
    <location>
        <begin position="240"/>
        <end position="259"/>
    </location>
</feature>
<feature type="repeat" description="TPR" evidence="16">
    <location>
        <begin position="503"/>
        <end position="536"/>
    </location>
</feature>
<keyword evidence="9" id="KW-0677">Repeat</keyword>
<dbReference type="Proteomes" id="UP000694867">
    <property type="component" value="Unplaced"/>
</dbReference>
<feature type="transmembrane region" description="Helical" evidence="17">
    <location>
        <begin position="373"/>
        <end position="395"/>
    </location>
</feature>
<keyword evidence="7" id="KW-0808">Transferase</keyword>
<feature type="transmembrane region" description="Helical" evidence="17">
    <location>
        <begin position="428"/>
        <end position="444"/>
    </location>
</feature>
<dbReference type="InterPro" id="IPR052384">
    <property type="entry name" value="TMTC_O-mannosyltransferase"/>
</dbReference>
<dbReference type="SUPFAM" id="SSF48452">
    <property type="entry name" value="TPR-like"/>
    <property type="match status" value="2"/>
</dbReference>
<accession>A0AAJ6QQV1</accession>
<dbReference type="EC" id="2.4.1.109" evidence="6"/>
<dbReference type="PROSITE" id="PS50293">
    <property type="entry name" value="TPR_REGION"/>
    <property type="match status" value="2"/>
</dbReference>
<evidence type="ECO:0000259" key="18">
    <source>
        <dbReference type="Pfam" id="PF08409"/>
    </source>
</evidence>
<keyword evidence="10 16" id="KW-0802">TPR repeat</keyword>
<evidence type="ECO:0000256" key="6">
    <source>
        <dbReference type="ARBA" id="ARBA00012839"/>
    </source>
</evidence>
<evidence type="ECO:0000256" key="12">
    <source>
        <dbReference type="ARBA" id="ARBA00022989"/>
    </source>
</evidence>
<dbReference type="AlphaFoldDB" id="A0AAJ6QQV1"/>
<keyword evidence="12 17" id="KW-1133">Transmembrane helix</keyword>
<evidence type="ECO:0000256" key="4">
    <source>
        <dbReference type="ARBA" id="ARBA00004922"/>
    </source>
</evidence>
<evidence type="ECO:0000256" key="14">
    <source>
        <dbReference type="ARBA" id="ARBA00045085"/>
    </source>
</evidence>
<feature type="transmembrane region" description="Helical" evidence="17">
    <location>
        <begin position="138"/>
        <end position="161"/>
    </location>
</feature>
<feature type="domain" description="DUF1736" evidence="18">
    <location>
        <begin position="261"/>
        <end position="333"/>
    </location>
</feature>
<dbReference type="GeneID" id="100900483"/>
<dbReference type="KEGG" id="goe:100900483"/>
<dbReference type="PANTHER" id="PTHR44216">
    <property type="entry name" value="PROTEIN O-MANNOSYL-TRANSFERASE TMTC2"/>
    <property type="match status" value="1"/>
</dbReference>
<feature type="transmembrane region" description="Helical" evidence="17">
    <location>
        <begin position="94"/>
        <end position="115"/>
    </location>
</feature>
<feature type="repeat" description="TPR" evidence="16">
    <location>
        <begin position="755"/>
        <end position="788"/>
    </location>
</feature>
<feature type="repeat" description="TPR" evidence="16">
    <location>
        <begin position="653"/>
        <end position="686"/>
    </location>
</feature>
<evidence type="ECO:0000256" key="7">
    <source>
        <dbReference type="ARBA" id="ARBA00022679"/>
    </source>
</evidence>
<dbReference type="Pfam" id="PF08409">
    <property type="entry name" value="TMTC_DUF1736"/>
    <property type="match status" value="1"/>
</dbReference>
<proteinExistence type="inferred from homology"/>
<comment type="pathway">
    <text evidence="4">Protein modification; protein glycosylation.</text>
</comment>
<sequence>MAANTTLVVAVAILLAIAVYLNTVPADFAYDDNRAIVGNQDVRPTEPLLNLFRNDFWGTPISHSGSHKSYRPLCILSFRLNYLISGLDPRSYHLLNVLLHAVVAALFAWLAGTLFDWEEVPTFLASIMFSLHPVHTEAVAGVVGRADVGACAFFLLALVAYMKYCESRAGESIESKLHKKTYLRTTSCLALASMLTKEHGITVLAVCAVYDLFVTQRCSVMDIVSMLRNKPAKKRIQTEGLKSLACTTCALVLIRLYVMGFTKPSFSSSDNPIASDKSLLTRTLTFLYLPVVNLQLLCYPKWLSFDWSMNSIPLIRSIEDSRNLLTLFLYSVLYFIGSRICRALNNRADITCNINNNDEPCQCETNTRIDAGVLGMAMLILPYLPASNLIFYVGFVVAERVLYIPSMGYCILIAIGADYLLKNMPSVKYIWMTTLALLVVSYMARTVQRNEDWLTEESLYKSGIAVNPPKSYGNLGNVLSQAGRKSEAEQAYRKAVQHRPNMADVHYNLGLLMHEQGRYDEALESYQTAVRYRPTLALAHLNIGLILVILGRKQEAETVFKHTASIDGTGLKDPKLHEVTKTSALYNLGKLYTDAGKHHLALKVFEKAVTTMPRSYQPQSLYNMIGETYARMENFTAAEKWYLEALNVKPDHVPAILTYAKLLSKVNKSAQAESLFKRAIELRPGDVDSFRHYGQFLQDAKRPQDAAKIISKAARLMPYDFDTVFAAASALREAKRNEEAESFYRKAVRLRPREAAAHMNLGAMLHVNGKLHEAEQSYLEALRLKPSDAQTEANLAKLRQLLNKQTVR</sequence>
<evidence type="ECO:0000256" key="9">
    <source>
        <dbReference type="ARBA" id="ARBA00022737"/>
    </source>
</evidence>
<evidence type="ECO:0000256" key="3">
    <source>
        <dbReference type="ARBA" id="ARBA00004240"/>
    </source>
</evidence>
<comment type="function">
    <text evidence="1">Transfers mannosyl residues to the hydroxyl group of serine or threonine residues.</text>
</comment>
<gene>
    <name evidence="20" type="primary">LOC100900483</name>
</gene>
<dbReference type="RefSeq" id="XP_003740831.1">
    <property type="nucleotide sequence ID" value="XM_003740783.1"/>
</dbReference>
<feature type="repeat" description="TPR" evidence="16">
    <location>
        <begin position="469"/>
        <end position="502"/>
    </location>
</feature>
<evidence type="ECO:0000313" key="19">
    <source>
        <dbReference type="Proteomes" id="UP000694867"/>
    </source>
</evidence>
<keyword evidence="13 17" id="KW-0472">Membrane</keyword>
<reference evidence="20" key="1">
    <citation type="submission" date="2025-08" db="UniProtKB">
        <authorList>
            <consortium name="RefSeq"/>
        </authorList>
    </citation>
    <scope>IDENTIFICATION</scope>
</reference>
<dbReference type="PANTHER" id="PTHR44216:SF3">
    <property type="entry name" value="PROTEIN O-MANNOSYL-TRANSFERASE TMTC2"/>
    <property type="match status" value="1"/>
</dbReference>
<dbReference type="Pfam" id="PF13432">
    <property type="entry name" value="TPR_16"/>
    <property type="match status" value="3"/>
</dbReference>
<comment type="catalytic activity">
    <reaction evidence="14">
        <text>a di-trans,poly-cis-dolichyl beta-D-mannosyl phosphate + L-threonyl-[protein] = 3-O-(alpha-D-mannosyl)-L-threonyl-[protein] + a di-trans,poly-cis-dolichyl phosphate + H(+)</text>
        <dbReference type="Rhea" id="RHEA:53396"/>
        <dbReference type="Rhea" id="RHEA-COMP:11060"/>
        <dbReference type="Rhea" id="RHEA-COMP:13547"/>
        <dbReference type="Rhea" id="RHEA-COMP:19498"/>
        <dbReference type="Rhea" id="RHEA-COMP:19501"/>
        <dbReference type="ChEBI" id="CHEBI:15378"/>
        <dbReference type="ChEBI" id="CHEBI:30013"/>
        <dbReference type="ChEBI" id="CHEBI:57683"/>
        <dbReference type="ChEBI" id="CHEBI:58211"/>
        <dbReference type="ChEBI" id="CHEBI:137323"/>
        <dbReference type="EC" id="2.4.1.109"/>
    </reaction>
</comment>
<dbReference type="Gene3D" id="1.25.40.10">
    <property type="entry name" value="Tetratricopeptide repeat domain"/>
    <property type="match status" value="3"/>
</dbReference>
<comment type="similarity">
    <text evidence="5">Belongs to the TMTC family.</text>
</comment>
<dbReference type="GO" id="GO:0004169">
    <property type="term" value="F:dolichyl-phosphate-mannose-protein mannosyltransferase activity"/>
    <property type="evidence" value="ECO:0007669"/>
    <property type="project" value="UniProtKB-EC"/>
</dbReference>
<protein>
    <recommendedName>
        <fullName evidence="6">dolichyl-phosphate-mannose--protein mannosyltransferase</fullName>
        <ecNumber evidence="6">2.4.1.109</ecNumber>
    </recommendedName>
</protein>
<evidence type="ECO:0000256" key="1">
    <source>
        <dbReference type="ARBA" id="ARBA00003582"/>
    </source>
</evidence>
<dbReference type="GO" id="GO:0005789">
    <property type="term" value="C:endoplasmic reticulum membrane"/>
    <property type="evidence" value="ECO:0007669"/>
    <property type="project" value="TreeGrafter"/>
</dbReference>
<dbReference type="InterPro" id="IPR011990">
    <property type="entry name" value="TPR-like_helical_dom_sf"/>
</dbReference>
<name>A0AAJ6QQV1_9ACAR</name>
<comment type="catalytic activity">
    <reaction evidence="15">
        <text>a di-trans,poly-cis-dolichyl beta-D-mannosyl phosphate + L-seryl-[protein] = 3-O-(alpha-D-mannosyl)-L-seryl-[protein] + a di-trans,poly-cis-dolichyl phosphate + H(+)</text>
        <dbReference type="Rhea" id="RHEA:17377"/>
        <dbReference type="Rhea" id="RHEA-COMP:9863"/>
        <dbReference type="Rhea" id="RHEA-COMP:13546"/>
        <dbReference type="Rhea" id="RHEA-COMP:19498"/>
        <dbReference type="Rhea" id="RHEA-COMP:19501"/>
        <dbReference type="ChEBI" id="CHEBI:15378"/>
        <dbReference type="ChEBI" id="CHEBI:29999"/>
        <dbReference type="ChEBI" id="CHEBI:57683"/>
        <dbReference type="ChEBI" id="CHEBI:58211"/>
        <dbReference type="ChEBI" id="CHEBI:137321"/>
        <dbReference type="EC" id="2.4.1.109"/>
    </reaction>
</comment>
<evidence type="ECO:0000256" key="2">
    <source>
        <dbReference type="ARBA" id="ARBA00004141"/>
    </source>
</evidence>
<organism evidence="19 20">
    <name type="scientific">Galendromus occidentalis</name>
    <name type="common">western predatory mite</name>
    <dbReference type="NCBI Taxonomy" id="34638"/>
    <lineage>
        <taxon>Eukaryota</taxon>
        <taxon>Metazoa</taxon>
        <taxon>Ecdysozoa</taxon>
        <taxon>Arthropoda</taxon>
        <taxon>Chelicerata</taxon>
        <taxon>Arachnida</taxon>
        <taxon>Acari</taxon>
        <taxon>Parasitiformes</taxon>
        <taxon>Mesostigmata</taxon>
        <taxon>Gamasina</taxon>
        <taxon>Phytoseioidea</taxon>
        <taxon>Phytoseiidae</taxon>
        <taxon>Typhlodrominae</taxon>
        <taxon>Galendromus</taxon>
    </lineage>
</organism>
<feature type="transmembrane region" description="Helical" evidence="17">
    <location>
        <begin position="6"/>
        <end position="24"/>
    </location>
</feature>
<dbReference type="Pfam" id="PF13181">
    <property type="entry name" value="TPR_8"/>
    <property type="match status" value="2"/>
</dbReference>
<evidence type="ECO:0000313" key="20">
    <source>
        <dbReference type="RefSeq" id="XP_003740831.1"/>
    </source>
</evidence>
<keyword evidence="11" id="KW-0256">Endoplasmic reticulum</keyword>
<dbReference type="PROSITE" id="PS50005">
    <property type="entry name" value="TPR"/>
    <property type="match status" value="6"/>
</dbReference>
<keyword evidence="19" id="KW-1185">Reference proteome</keyword>
<evidence type="ECO:0000256" key="10">
    <source>
        <dbReference type="ARBA" id="ARBA00022803"/>
    </source>
</evidence>